<dbReference type="SUPFAM" id="SSF53448">
    <property type="entry name" value="Nucleotide-diphospho-sugar transferases"/>
    <property type="match status" value="1"/>
</dbReference>
<evidence type="ECO:0000313" key="12">
    <source>
        <dbReference type="RefSeq" id="XP_065670341.1"/>
    </source>
</evidence>
<dbReference type="EC" id="2.4.1.244" evidence="9"/>
<evidence type="ECO:0000256" key="1">
    <source>
        <dbReference type="ARBA" id="ARBA00004447"/>
    </source>
</evidence>
<evidence type="ECO:0000256" key="5">
    <source>
        <dbReference type="ARBA" id="ARBA00022968"/>
    </source>
</evidence>
<dbReference type="InterPro" id="IPR029044">
    <property type="entry name" value="Nucleotide-diphossugar_trans"/>
</dbReference>
<evidence type="ECO:0000256" key="3">
    <source>
        <dbReference type="ARBA" id="ARBA00022679"/>
    </source>
</evidence>
<feature type="domain" description="PA14" evidence="10">
    <location>
        <begin position="95"/>
        <end position="256"/>
    </location>
</feature>
<keyword evidence="3 9" id="KW-0808">Transferase</keyword>
<comment type="subcellular location">
    <subcellularLocation>
        <location evidence="1 9">Golgi apparatus</location>
        <location evidence="1 9">Golgi stack membrane</location>
        <topology evidence="1 9">Single-pass type II membrane protein</topology>
    </subcellularLocation>
</comment>
<evidence type="ECO:0000256" key="4">
    <source>
        <dbReference type="ARBA" id="ARBA00022692"/>
    </source>
</evidence>
<dbReference type="Pfam" id="PF05679">
    <property type="entry name" value="CHGN"/>
    <property type="match status" value="1"/>
</dbReference>
<dbReference type="Gene3D" id="3.90.550.10">
    <property type="entry name" value="Spore Coat Polysaccharide Biosynthesis Protein SpsA, Chain A"/>
    <property type="match status" value="1"/>
</dbReference>
<dbReference type="Gene3D" id="2.60.120.1560">
    <property type="match status" value="1"/>
</dbReference>
<feature type="transmembrane region" description="Helical" evidence="9">
    <location>
        <begin position="47"/>
        <end position="66"/>
    </location>
</feature>
<dbReference type="RefSeq" id="XP_065670341.1">
    <property type="nucleotide sequence ID" value="XM_065814269.1"/>
</dbReference>
<dbReference type="Pfam" id="PF07691">
    <property type="entry name" value="PA14"/>
    <property type="match status" value="1"/>
</dbReference>
<sequence length="694" mass="81130">MSSKKICLDLIKKITNITFHTKNSWRKLHSSKPSIIFMPVERQFQQITILLLACMFLAVYFFDFVFKSGNSIQKQDEKYQNHIVSLVSIGDEDYMLKNFVNIHYWDNICGYAVEDLKNHPMFPHSPLRQDTIDSLKFKFTESQLGARIFGYIHPPIDGFYVFAISSDDCSEFWLSNDADPMNIELLAEVGGISGNEWSYENQFDKYPRQVSMEVILFAGKRYFFDILWKQGRARAHIQVVWKKPTDVKFKSIEKKHLSQYYDANQNFANKTVYISYLKDDFKLPDLPSHKKLFLKAHNKKINEGKTLYQRDSAEFLSLSHLKFDDVSDVLTTCTYFPSWIIETDSDKAKNLGEYEGIHLPHYYNISTRVFPRDQTWDHSSECIGESLKLNHCQGNQVENELSIQWLVSKYMAALSTKFPNRFKLHTIVNVENAPDVYGDRYLIELAVEDFHDQNKIARLSVYVFRSFNSNELCYPEDFQWKNEAMVHLILTVKNQGAWIQHYIESLSKVYTKTKDNRFNLIIVDFESFDVNVTKLLTRSILPHWQVIPLNGKFQKTLAIQSAINSIKEADSIALQTDLHLEFPINFIDNTRKHCVQGKMAYSPLLMKLACGRYCHNPAGFWDVFGYEIFGIYKSDWDRTGGMNVEKFLYRDTRGGEDWDFVDRVIKNGLEIERLRVPNLFHYAHTKKGMWEDGS</sequence>
<keyword evidence="4 9" id="KW-0812">Transmembrane</keyword>
<reference evidence="12" key="1">
    <citation type="submission" date="2025-08" db="UniProtKB">
        <authorList>
            <consortium name="RefSeq"/>
        </authorList>
    </citation>
    <scope>IDENTIFICATION</scope>
</reference>
<dbReference type="PROSITE" id="PS51820">
    <property type="entry name" value="PA14"/>
    <property type="match status" value="1"/>
</dbReference>
<dbReference type="Proteomes" id="UP001652625">
    <property type="component" value="Chromosome 12"/>
</dbReference>
<proteinExistence type="inferred from homology"/>
<keyword evidence="11" id="KW-1185">Reference proteome</keyword>
<gene>
    <name evidence="12" type="primary">LOC100214956</name>
</gene>
<evidence type="ECO:0000256" key="7">
    <source>
        <dbReference type="ARBA" id="ARBA00023034"/>
    </source>
</evidence>
<protein>
    <recommendedName>
        <fullName evidence="9">Beta-1,4-N-acetylgalactosaminyltransferase</fullName>
        <ecNumber evidence="9">2.4.1.244</ecNumber>
    </recommendedName>
</protein>
<evidence type="ECO:0000256" key="9">
    <source>
        <dbReference type="RuleBase" id="RU364016"/>
    </source>
</evidence>
<evidence type="ECO:0000256" key="6">
    <source>
        <dbReference type="ARBA" id="ARBA00022989"/>
    </source>
</evidence>
<dbReference type="GeneID" id="100214956"/>
<dbReference type="InterPro" id="IPR037524">
    <property type="entry name" value="PA14/GLEYA"/>
</dbReference>
<comment type="catalytic activity">
    <reaction evidence="9">
        <text>an N-acetyl-beta-D-glucosaminyl derivative + UDP-N-acetyl-alpha-D-galactosamine = an N-acetyl-beta-D-galactosaminyl-(1-&gt;4)-N-acetyl-beta-D-glucosaminyl derivative + UDP + H(+)</text>
        <dbReference type="Rhea" id="RHEA:20493"/>
        <dbReference type="ChEBI" id="CHEBI:15378"/>
        <dbReference type="ChEBI" id="CHEBI:58223"/>
        <dbReference type="ChEBI" id="CHEBI:61631"/>
        <dbReference type="ChEBI" id="CHEBI:67138"/>
        <dbReference type="ChEBI" id="CHEBI:138027"/>
        <dbReference type="EC" id="2.4.1.244"/>
    </reaction>
</comment>
<evidence type="ECO:0000256" key="2">
    <source>
        <dbReference type="ARBA" id="ARBA00009239"/>
    </source>
</evidence>
<accession>A0ABM4D7P4</accession>
<keyword evidence="7 9" id="KW-0333">Golgi apparatus</keyword>
<evidence type="ECO:0000313" key="11">
    <source>
        <dbReference type="Proteomes" id="UP001652625"/>
    </source>
</evidence>
<dbReference type="SUPFAM" id="SSF56988">
    <property type="entry name" value="Anthrax protective antigen"/>
    <property type="match status" value="1"/>
</dbReference>
<dbReference type="InterPro" id="IPR051227">
    <property type="entry name" value="CS_glycosyltransferase"/>
</dbReference>
<keyword evidence="6 9" id="KW-1133">Transmembrane helix</keyword>
<keyword evidence="8 9" id="KW-0472">Membrane</keyword>
<comment type="similarity">
    <text evidence="2 9">Belongs to the chondroitin N-acetylgalactosaminyltransferase family.</text>
</comment>
<dbReference type="PANTHER" id="PTHR12369:SF5">
    <property type="entry name" value="HEXOSYLTRANSFERASE"/>
    <property type="match status" value="1"/>
</dbReference>
<dbReference type="PANTHER" id="PTHR12369">
    <property type="entry name" value="CHONDROITIN SYNTHASE"/>
    <property type="match status" value="1"/>
</dbReference>
<comment type="function">
    <text evidence="9">Transfers N-acetylgalactosamine (GalNAc) from UDP-GalNAc to N-acetylglucosamine-beta-benzyl with a beta-1,4-linkage to form N,N'-diacetyllactosediamine, GalNAc-beta-1,4-GlcNAc structures in N-linked glycans and probably O-linked glycans.</text>
</comment>
<organism evidence="11 12">
    <name type="scientific">Hydra vulgaris</name>
    <name type="common">Hydra</name>
    <name type="synonym">Hydra attenuata</name>
    <dbReference type="NCBI Taxonomy" id="6087"/>
    <lineage>
        <taxon>Eukaryota</taxon>
        <taxon>Metazoa</taxon>
        <taxon>Cnidaria</taxon>
        <taxon>Hydrozoa</taxon>
        <taxon>Hydroidolina</taxon>
        <taxon>Anthoathecata</taxon>
        <taxon>Aplanulata</taxon>
        <taxon>Hydridae</taxon>
        <taxon>Hydra</taxon>
    </lineage>
</organism>
<evidence type="ECO:0000256" key="8">
    <source>
        <dbReference type="ARBA" id="ARBA00023136"/>
    </source>
</evidence>
<evidence type="ECO:0000259" key="10">
    <source>
        <dbReference type="PROSITE" id="PS51820"/>
    </source>
</evidence>
<name>A0ABM4D7P4_HYDVU</name>
<keyword evidence="5 9" id="KW-0735">Signal-anchor</keyword>
<dbReference type="SMART" id="SM00758">
    <property type="entry name" value="PA14"/>
    <property type="match status" value="1"/>
</dbReference>
<dbReference type="InterPro" id="IPR011658">
    <property type="entry name" value="PA14_dom"/>
</dbReference>
<dbReference type="InterPro" id="IPR008428">
    <property type="entry name" value="Chond_GalNAc"/>
</dbReference>